<dbReference type="Pfam" id="PF14258">
    <property type="entry name" value="DUF4350"/>
    <property type="match status" value="1"/>
</dbReference>
<reference evidence="4 5" key="1">
    <citation type="submission" date="2024-02" db="EMBL/GenBank/DDBJ databases">
        <authorList>
            <person name="Saticioglu I.B."/>
        </authorList>
    </citation>
    <scope>NUCLEOTIDE SEQUENCE [LARGE SCALE GENOMIC DNA]</scope>
    <source>
        <strain evidence="4 5">Mu-80</strain>
    </source>
</reference>
<keyword evidence="2" id="KW-1133">Transmembrane helix</keyword>
<keyword evidence="5" id="KW-1185">Reference proteome</keyword>
<comment type="caution">
    <text evidence="4">The sequence shown here is derived from an EMBL/GenBank/DDBJ whole genome shotgun (WGS) entry which is preliminary data.</text>
</comment>
<evidence type="ECO:0000256" key="2">
    <source>
        <dbReference type="SAM" id="Phobius"/>
    </source>
</evidence>
<keyword evidence="2" id="KW-0472">Membrane</keyword>
<feature type="region of interest" description="Disordered" evidence="1">
    <location>
        <begin position="1"/>
        <end position="25"/>
    </location>
</feature>
<feature type="domain" description="DUF4350" evidence="3">
    <location>
        <begin position="66"/>
        <end position="232"/>
    </location>
</feature>
<dbReference type="InterPro" id="IPR025646">
    <property type="entry name" value="DUF4350"/>
</dbReference>
<sequence length="404" mass="42290">MTAQAPLAPTAATDDTAPPSTAAAPPRGRLGRVLGWVFVIVLLLGIALLSLRLLTASPDFAGTLHPESPGPNGAKALAELTREQGVQIEVTRSRTVAAASLSSGATLVLTDPPALSDEAVHELIDGADRVVVLTSSSRMLRLLDLGERSPAAGPVRADCAAVEFSRVGTIDADRMFTPAEGVAGCFRDDAGDAAVLRAAHGGTTITLVEGARLLSNQHLAENGNAALGLALLAQTDEVVWYVPSFGDGDRGDGEAVGLGELTPDWVTPAILLLFIAALAAIWWRGRRFGPLVAETLPVTVRASETMHGRARLTAKAADAPHAAEALRDGTRRRLAARLALSTRATSQQVADAASDRLRVPRGSLYDLLDGPPPHSDHELIDLARKLADLETAVDAAVHTERNRP</sequence>
<evidence type="ECO:0000256" key="1">
    <source>
        <dbReference type="SAM" id="MobiDB-lite"/>
    </source>
</evidence>
<dbReference type="RefSeq" id="WP_337331093.1">
    <property type="nucleotide sequence ID" value="NZ_JBBDGM010000002.1"/>
</dbReference>
<keyword evidence="2" id="KW-0812">Transmembrane</keyword>
<organism evidence="4 5">
    <name type="scientific">Microbacterium bandirmense</name>
    <dbReference type="NCBI Taxonomy" id="3122050"/>
    <lineage>
        <taxon>Bacteria</taxon>
        <taxon>Bacillati</taxon>
        <taxon>Actinomycetota</taxon>
        <taxon>Actinomycetes</taxon>
        <taxon>Micrococcales</taxon>
        <taxon>Microbacteriaceae</taxon>
        <taxon>Microbacterium</taxon>
    </lineage>
</organism>
<feature type="transmembrane region" description="Helical" evidence="2">
    <location>
        <begin position="33"/>
        <end position="54"/>
    </location>
</feature>
<accession>A0ABU8L8H3</accession>
<protein>
    <submittedName>
        <fullName evidence="4">DUF4350 domain-containing protein</fullName>
    </submittedName>
</protein>
<evidence type="ECO:0000313" key="5">
    <source>
        <dbReference type="Proteomes" id="UP001371224"/>
    </source>
</evidence>
<proteinExistence type="predicted"/>
<name>A0ABU8L8H3_9MICO</name>
<gene>
    <name evidence="4" type="ORF">WDU99_03750</name>
</gene>
<evidence type="ECO:0000259" key="3">
    <source>
        <dbReference type="Pfam" id="PF14258"/>
    </source>
</evidence>
<dbReference type="EMBL" id="JBBDGM010000002">
    <property type="protein sequence ID" value="MEJ1087428.1"/>
    <property type="molecule type" value="Genomic_DNA"/>
</dbReference>
<evidence type="ECO:0000313" key="4">
    <source>
        <dbReference type="EMBL" id="MEJ1087428.1"/>
    </source>
</evidence>
<feature type="transmembrane region" description="Helical" evidence="2">
    <location>
        <begin position="265"/>
        <end position="283"/>
    </location>
</feature>
<dbReference type="Proteomes" id="UP001371224">
    <property type="component" value="Unassembled WGS sequence"/>
</dbReference>